<dbReference type="Pfam" id="PF04608">
    <property type="entry name" value="PgpA"/>
    <property type="match status" value="1"/>
</dbReference>
<protein>
    <recommendedName>
        <fullName evidence="1">YutG/PgpA domain-containing protein</fullName>
    </recommendedName>
</protein>
<organism evidence="2 3">
    <name type="scientific">Pontibacillus yanchengensis Y32</name>
    <dbReference type="NCBI Taxonomy" id="1385514"/>
    <lineage>
        <taxon>Bacteria</taxon>
        <taxon>Bacillati</taxon>
        <taxon>Bacillota</taxon>
        <taxon>Bacilli</taxon>
        <taxon>Bacillales</taxon>
        <taxon>Bacillaceae</taxon>
        <taxon>Pontibacillus</taxon>
    </lineage>
</organism>
<dbReference type="Gene3D" id="1.10.3760.10">
    <property type="entry name" value="PgpA-like"/>
    <property type="match status" value="1"/>
</dbReference>
<dbReference type="GO" id="GO:0006629">
    <property type="term" value="P:lipid metabolic process"/>
    <property type="evidence" value="ECO:0007669"/>
    <property type="project" value="InterPro"/>
</dbReference>
<dbReference type="InterPro" id="IPR007686">
    <property type="entry name" value="YutG/PgpA"/>
</dbReference>
<gene>
    <name evidence="2" type="ORF">N782_15370</name>
</gene>
<dbReference type="SUPFAM" id="SSF101307">
    <property type="entry name" value="YutG-like"/>
    <property type="match status" value="1"/>
</dbReference>
<proteinExistence type="predicted"/>
<dbReference type="eggNOG" id="COG1267">
    <property type="taxonomic scope" value="Bacteria"/>
</dbReference>
<dbReference type="InterPro" id="IPR026038">
    <property type="entry name" value="Put_PGPase"/>
</dbReference>
<dbReference type="GO" id="GO:0008962">
    <property type="term" value="F:phosphatidylglycerophosphatase activity"/>
    <property type="evidence" value="ECO:0007669"/>
    <property type="project" value="InterPro"/>
</dbReference>
<comment type="caution">
    <text evidence="2">The sequence shown here is derived from an EMBL/GenBank/DDBJ whole genome shotgun (WGS) entry which is preliminary data.</text>
</comment>
<reference evidence="2 3" key="1">
    <citation type="journal article" date="2015" name="Stand. Genomic Sci.">
        <title>High quality draft genome sequence of the moderately halophilic bacterium Pontibacillus yanchengensis Y32(T) and comparison among Pontibacillus genomes.</title>
        <authorList>
            <person name="Huang J."/>
            <person name="Qiao Z.X."/>
            <person name="Tang J.W."/>
            <person name="Wang G."/>
        </authorList>
    </citation>
    <scope>NUCLEOTIDE SEQUENCE [LARGE SCALE GENOMIC DNA]</scope>
    <source>
        <strain evidence="2 3">Y32</strain>
    </source>
</reference>
<sequence>MAQTTNQVHSREVERSARELLQERGATVQGIADIVYEMQAQYTDTLTMDDCYESVDRVLEKREIQHAILVGIELDKLAENNQLSQPLQQIVESDEGLFGVDETIALGAVFGYGSIAVTTYGHLDKQKIGLIKELDTKEVNGVHTFLDDIIASIAANASGRIAHRLRDYEEELEEDEMKIRDEEDRLS</sequence>
<dbReference type="OrthoDB" id="9793244at2"/>
<evidence type="ECO:0000313" key="2">
    <source>
        <dbReference type="EMBL" id="KGP74327.1"/>
    </source>
</evidence>
<feature type="domain" description="YutG/PgpA" evidence="1">
    <location>
        <begin position="30"/>
        <end position="162"/>
    </location>
</feature>
<evidence type="ECO:0000259" key="1">
    <source>
        <dbReference type="Pfam" id="PF04608"/>
    </source>
</evidence>
<evidence type="ECO:0000313" key="3">
    <source>
        <dbReference type="Proteomes" id="UP000030147"/>
    </source>
</evidence>
<dbReference type="RefSeq" id="WP_036815606.1">
    <property type="nucleotide sequence ID" value="NZ_AVBF01000003.1"/>
</dbReference>
<dbReference type="PIRSF" id="PIRSF019587">
    <property type="entry name" value="PGPase"/>
    <property type="match status" value="1"/>
</dbReference>
<dbReference type="Proteomes" id="UP000030147">
    <property type="component" value="Unassembled WGS sequence"/>
</dbReference>
<name>A0A0A2TES9_9BACI</name>
<accession>A0A0A2TES9</accession>
<dbReference type="AlphaFoldDB" id="A0A0A2TES9"/>
<keyword evidence="3" id="KW-1185">Reference proteome</keyword>
<dbReference type="InterPro" id="IPR036681">
    <property type="entry name" value="PgpA-like_sf"/>
</dbReference>
<dbReference type="CDD" id="cd06971">
    <property type="entry name" value="PgpA"/>
    <property type="match status" value="1"/>
</dbReference>
<dbReference type="EMBL" id="AVBF01000003">
    <property type="protein sequence ID" value="KGP74327.1"/>
    <property type="molecule type" value="Genomic_DNA"/>
</dbReference>
<dbReference type="STRING" id="1385514.N782_15370"/>